<reference evidence="8" key="1">
    <citation type="journal article" date="2019" name="Int. J. Syst. Evol. Microbiol.">
        <title>The Global Catalogue of Microorganisms (GCM) 10K type strain sequencing project: providing services to taxonomists for standard genome sequencing and annotation.</title>
        <authorList>
            <consortium name="The Broad Institute Genomics Platform"/>
            <consortium name="The Broad Institute Genome Sequencing Center for Infectious Disease"/>
            <person name="Wu L."/>
            <person name="Ma J."/>
        </authorList>
    </citation>
    <scope>NUCLEOTIDE SEQUENCE [LARGE SCALE GENOMIC DNA]</scope>
    <source>
        <strain evidence="8">KCTC 33576</strain>
    </source>
</reference>
<dbReference type="PROSITE" id="PS51387">
    <property type="entry name" value="FAD_PCMH"/>
    <property type="match status" value="1"/>
</dbReference>
<comment type="caution">
    <text evidence="7">The sequence shown here is derived from an EMBL/GenBank/DDBJ whole genome shotgun (WGS) entry which is preliminary data.</text>
</comment>
<organism evidence="7 8">
    <name type="scientific">Populibacterium corticicola</name>
    <dbReference type="NCBI Taxonomy" id="1812826"/>
    <lineage>
        <taxon>Bacteria</taxon>
        <taxon>Bacillati</taxon>
        <taxon>Actinomycetota</taxon>
        <taxon>Actinomycetes</taxon>
        <taxon>Micrococcales</taxon>
        <taxon>Jonesiaceae</taxon>
        <taxon>Populibacterium</taxon>
    </lineage>
</organism>
<keyword evidence="8" id="KW-1185">Reference proteome</keyword>
<dbReference type="InterPro" id="IPR016167">
    <property type="entry name" value="FAD-bd_PCMH_sub1"/>
</dbReference>
<dbReference type="InterPro" id="IPR011251">
    <property type="entry name" value="Luciferase-like_dom"/>
</dbReference>
<dbReference type="Gene3D" id="3.30.43.10">
    <property type="entry name" value="Uridine Diphospho-n-acetylenolpyruvylglucosamine Reductase, domain 2"/>
    <property type="match status" value="1"/>
</dbReference>
<proteinExistence type="inferred from homology"/>
<keyword evidence="5" id="KW-0560">Oxidoreductase</keyword>
<dbReference type="Gene3D" id="3.20.20.30">
    <property type="entry name" value="Luciferase-like domain"/>
    <property type="match status" value="1"/>
</dbReference>
<dbReference type="SUPFAM" id="SSF56176">
    <property type="entry name" value="FAD-binding/transporter-associated domain-like"/>
    <property type="match status" value="1"/>
</dbReference>
<feature type="domain" description="FAD-binding PCMH-type" evidence="6">
    <location>
        <begin position="335"/>
        <end position="506"/>
    </location>
</feature>
<dbReference type="SUPFAM" id="SSF51679">
    <property type="entry name" value="Bacterial luciferase-like"/>
    <property type="match status" value="1"/>
</dbReference>
<keyword evidence="3" id="KW-0285">Flavoprotein</keyword>
<keyword evidence="4" id="KW-0274">FAD</keyword>
<comment type="cofactor">
    <cofactor evidence="1">
        <name>FAD</name>
        <dbReference type="ChEBI" id="CHEBI:57692"/>
    </cofactor>
</comment>
<dbReference type="InterPro" id="IPR012951">
    <property type="entry name" value="BBE"/>
</dbReference>
<dbReference type="EMBL" id="JBHUOP010000003">
    <property type="protein sequence ID" value="MFD2840597.1"/>
    <property type="molecule type" value="Genomic_DNA"/>
</dbReference>
<dbReference type="Pfam" id="PF08031">
    <property type="entry name" value="BBE"/>
    <property type="match status" value="1"/>
</dbReference>
<gene>
    <name evidence="7" type="ORF">ACFSYH_08440</name>
</gene>
<accession>A0ABW5XG20</accession>
<evidence type="ECO:0000313" key="8">
    <source>
        <dbReference type="Proteomes" id="UP001597391"/>
    </source>
</evidence>
<dbReference type="PANTHER" id="PTHR42973:SF39">
    <property type="entry name" value="FAD-BINDING PCMH-TYPE DOMAIN-CONTAINING PROTEIN"/>
    <property type="match status" value="1"/>
</dbReference>
<evidence type="ECO:0000259" key="6">
    <source>
        <dbReference type="PROSITE" id="PS51387"/>
    </source>
</evidence>
<sequence>MDYGHPLTFGAHLSDPTRQAIETTALAERLGLNYLSIGSGSIDGSEIGEDAHLEHWTLASQLAARTGSIMLRTAPQSGVNPVVIARSAASLDLLSGARTELTLPQFGGTQLEELATVLSAIWDSGTENPLTFHGRHYSIPAAQRGPAPAHRIPLWVTGISDDSLRAAGQLADGWVVQYADLTATNAEFASTVNALNDLAREVDTHAIATGRDPREIRRQIVVKQEDLPGLNTQDLDAAQASVLALADAGFAEMLFETTDSDLLTWIATDLAPAVADDLAQVRAEAGTRVGVMRNAGVRARRVGTIDYDSMPARLQQIAIEPGDPHHAHHRNTYLRGGNPGVVLLARDIQDVRDAVTWAASQNVPFAVRSGGHGFSGRSTNNAGIVLSLRGLRDVTVLDPEAGLVRVGPGAQWAEVARALEPYGLAISSGDSGTVGVGGLATVGGIGFFAKEHGLTIDYIEALDIVTASGDVVRASRTENPELFWGMRGAGPNFGVVTSFEFRVQKTGLIAHVQLAIRTDDLTSFLYEYGQVVEATPNDTTLFLLTGAARRGQPSVVQLYGVVNSADRDTILARLQPFADLGQLVNQQVYLTTYASAIGEPATGAQHGHGEPLSRAGALPHITREAAHDLAGLIHGGLTGFFQIRTTGGAAGAVPEDATAYSGRGNTFHVVALGNNRARLEAAWSGLSRHFTGYYLNLDTDTNPERIQGVFSAEKWERLVALKREWDPGNLFNDNFNIAP</sequence>
<dbReference type="InterPro" id="IPR016169">
    <property type="entry name" value="FAD-bd_PCMH_sub2"/>
</dbReference>
<dbReference type="RefSeq" id="WP_377466467.1">
    <property type="nucleotide sequence ID" value="NZ_JBHUOP010000003.1"/>
</dbReference>
<evidence type="ECO:0000256" key="2">
    <source>
        <dbReference type="ARBA" id="ARBA00005466"/>
    </source>
</evidence>
<dbReference type="Pfam" id="PF01565">
    <property type="entry name" value="FAD_binding_4"/>
    <property type="match status" value="1"/>
</dbReference>
<protein>
    <submittedName>
        <fullName evidence="7">LLM class flavin-dependent oxidoreductase</fullName>
    </submittedName>
</protein>
<dbReference type="InterPro" id="IPR050416">
    <property type="entry name" value="FAD-linked_Oxidoreductase"/>
</dbReference>
<dbReference type="InterPro" id="IPR036661">
    <property type="entry name" value="Luciferase-like_sf"/>
</dbReference>
<name>A0ABW5XG20_9MICO</name>
<dbReference type="Gene3D" id="3.40.462.20">
    <property type="match status" value="1"/>
</dbReference>
<dbReference type="Proteomes" id="UP001597391">
    <property type="component" value="Unassembled WGS sequence"/>
</dbReference>
<dbReference type="Gene3D" id="3.30.465.10">
    <property type="match status" value="1"/>
</dbReference>
<evidence type="ECO:0000313" key="7">
    <source>
        <dbReference type="EMBL" id="MFD2840597.1"/>
    </source>
</evidence>
<dbReference type="Pfam" id="PF00296">
    <property type="entry name" value="Bac_luciferase"/>
    <property type="match status" value="1"/>
</dbReference>
<evidence type="ECO:0000256" key="4">
    <source>
        <dbReference type="ARBA" id="ARBA00022827"/>
    </source>
</evidence>
<comment type="similarity">
    <text evidence="2">Belongs to the oxygen-dependent FAD-linked oxidoreductase family.</text>
</comment>
<dbReference type="InterPro" id="IPR006094">
    <property type="entry name" value="Oxid_FAD_bind_N"/>
</dbReference>
<evidence type="ECO:0000256" key="1">
    <source>
        <dbReference type="ARBA" id="ARBA00001974"/>
    </source>
</evidence>
<evidence type="ECO:0000256" key="5">
    <source>
        <dbReference type="ARBA" id="ARBA00023002"/>
    </source>
</evidence>
<evidence type="ECO:0000256" key="3">
    <source>
        <dbReference type="ARBA" id="ARBA00022630"/>
    </source>
</evidence>
<dbReference type="InterPro" id="IPR036318">
    <property type="entry name" value="FAD-bd_PCMH-like_sf"/>
</dbReference>
<dbReference type="InterPro" id="IPR016166">
    <property type="entry name" value="FAD-bd_PCMH"/>
</dbReference>
<dbReference type="PANTHER" id="PTHR42973">
    <property type="entry name" value="BINDING OXIDOREDUCTASE, PUTATIVE (AFU_ORTHOLOGUE AFUA_1G17690)-RELATED"/>
    <property type="match status" value="1"/>
</dbReference>